<reference evidence="2 3" key="1">
    <citation type="journal article" date="2013" name="Antonie Van Leeuwenhoek">
        <title>Echinimonas agarilytica gen. nov., sp. nov., a new gammaproteobacterium isolated from the sea urchin Strongylocentrotus intermedius.</title>
        <authorList>
            <person name="Nedashkovskaya O.I."/>
            <person name="Stenkova A.M."/>
            <person name="Zhukova N.V."/>
            <person name="Van Trappen S."/>
            <person name="Lee J.S."/>
            <person name="Kim S.B."/>
        </authorList>
    </citation>
    <scope>NUCLEOTIDE SEQUENCE [LARGE SCALE GENOMIC DNA]</scope>
    <source>
        <strain evidence="2 3">KMM 6351</strain>
    </source>
</reference>
<dbReference type="RefSeq" id="WP_251259633.1">
    <property type="nucleotide sequence ID" value="NZ_JAMQGP010000001.1"/>
</dbReference>
<dbReference type="PANTHER" id="PTHR35891:SF2">
    <property type="entry name" value="THIOL:DISULFIDE INTERCHANGE PROTEIN DSBA"/>
    <property type="match status" value="1"/>
</dbReference>
<dbReference type="GO" id="GO:0016491">
    <property type="term" value="F:oxidoreductase activity"/>
    <property type="evidence" value="ECO:0007669"/>
    <property type="project" value="InterPro"/>
</dbReference>
<name>A0AA41W3R8_9GAMM</name>
<evidence type="ECO:0000313" key="2">
    <source>
        <dbReference type="EMBL" id="MCM2678287.1"/>
    </source>
</evidence>
<sequence>MMKLMRFRNILAAYINNHSRKGGLWSPFLILLMLVIQPAVAVDAFQVGQDYRVTSQPLSEAVLKSPVKVRQWFWYGCASCASFDEQYSQLKAPDVDWQRIPAQLRLNWYFHAKAFYVTSKLEGAEALDDALFDMLASEPGAISDQKSLIQWLVAQGIDAEAAEREVTSPIVNQQLNADERLQESIELRGVPTLVIDDYYIVDASMVRSLEQYMAVTEFLLVRARQARAEHGFEFIEDEAVELTVMTE</sequence>
<dbReference type="PANTHER" id="PTHR35891">
    <property type="entry name" value="THIOL:DISULFIDE INTERCHANGE PROTEIN DSBA"/>
    <property type="match status" value="1"/>
</dbReference>
<dbReference type="InterPro" id="IPR036249">
    <property type="entry name" value="Thioredoxin-like_sf"/>
</dbReference>
<accession>A0AA41W3R8</accession>
<protein>
    <submittedName>
        <fullName evidence="2">DsbA family protein</fullName>
    </submittedName>
</protein>
<dbReference type="SUPFAM" id="SSF52833">
    <property type="entry name" value="Thioredoxin-like"/>
    <property type="match status" value="1"/>
</dbReference>
<evidence type="ECO:0000313" key="3">
    <source>
        <dbReference type="Proteomes" id="UP001165393"/>
    </source>
</evidence>
<dbReference type="InterPro" id="IPR050824">
    <property type="entry name" value="Thiol_disulfide_DsbA"/>
</dbReference>
<proteinExistence type="predicted"/>
<keyword evidence="3" id="KW-1185">Reference proteome</keyword>
<dbReference type="Gene3D" id="3.40.30.10">
    <property type="entry name" value="Glutaredoxin"/>
    <property type="match status" value="1"/>
</dbReference>
<gene>
    <name evidence="2" type="ORF">NAF29_01210</name>
</gene>
<dbReference type="AlphaFoldDB" id="A0AA41W3R8"/>
<comment type="caution">
    <text evidence="2">The sequence shown here is derived from an EMBL/GenBank/DDBJ whole genome shotgun (WGS) entry which is preliminary data.</text>
</comment>
<dbReference type="Pfam" id="PF01323">
    <property type="entry name" value="DSBA"/>
    <property type="match status" value="1"/>
</dbReference>
<dbReference type="Proteomes" id="UP001165393">
    <property type="component" value="Unassembled WGS sequence"/>
</dbReference>
<dbReference type="InterPro" id="IPR001853">
    <property type="entry name" value="DSBA-like_thioredoxin_dom"/>
</dbReference>
<dbReference type="EMBL" id="JAMQGP010000001">
    <property type="protein sequence ID" value="MCM2678287.1"/>
    <property type="molecule type" value="Genomic_DNA"/>
</dbReference>
<feature type="domain" description="DSBA-like thioredoxin" evidence="1">
    <location>
        <begin position="110"/>
        <end position="213"/>
    </location>
</feature>
<organism evidence="2 3">
    <name type="scientific">Echinimonas agarilytica</name>
    <dbReference type="NCBI Taxonomy" id="1215918"/>
    <lineage>
        <taxon>Bacteria</taxon>
        <taxon>Pseudomonadati</taxon>
        <taxon>Pseudomonadota</taxon>
        <taxon>Gammaproteobacteria</taxon>
        <taxon>Alteromonadales</taxon>
        <taxon>Echinimonadaceae</taxon>
        <taxon>Echinimonas</taxon>
    </lineage>
</organism>
<evidence type="ECO:0000259" key="1">
    <source>
        <dbReference type="Pfam" id="PF01323"/>
    </source>
</evidence>